<dbReference type="GO" id="GO:0006281">
    <property type="term" value="P:DNA repair"/>
    <property type="evidence" value="ECO:0007669"/>
    <property type="project" value="UniProtKB-UniRule"/>
</dbReference>
<evidence type="ECO:0000256" key="1">
    <source>
        <dbReference type="ARBA" id="ARBA00023125"/>
    </source>
</evidence>
<comment type="subunit">
    <text evidence="2">Homotetramer.</text>
</comment>
<protein>
    <recommendedName>
        <fullName evidence="2 3">Single-stranded DNA-binding protein</fullName>
        <shortName evidence="2">SSB</shortName>
    </recommendedName>
</protein>
<feature type="short sequence motif" description="Important for interaction with partner proteins" evidence="2">
    <location>
        <begin position="145"/>
        <end position="150"/>
    </location>
</feature>
<name>A0AAW6U0N1_9BACT</name>
<keyword evidence="2" id="KW-0227">DNA damage</keyword>
<feature type="compositionally biased region" description="Gly residues" evidence="4">
    <location>
        <begin position="110"/>
        <end position="132"/>
    </location>
</feature>
<evidence type="ECO:0000256" key="3">
    <source>
        <dbReference type="RuleBase" id="RU000524"/>
    </source>
</evidence>
<keyword evidence="2" id="KW-0234">DNA repair</keyword>
<dbReference type="Proteomes" id="UP001431776">
    <property type="component" value="Unassembled WGS sequence"/>
</dbReference>
<organism evidence="5 6">
    <name type="scientific">Anaerobaca lacustris</name>
    <dbReference type="NCBI Taxonomy" id="3044600"/>
    <lineage>
        <taxon>Bacteria</taxon>
        <taxon>Pseudomonadati</taxon>
        <taxon>Planctomycetota</taxon>
        <taxon>Phycisphaerae</taxon>
        <taxon>Sedimentisphaerales</taxon>
        <taxon>Anaerobacaceae</taxon>
        <taxon>Anaerobaca</taxon>
    </lineage>
</organism>
<dbReference type="Gene3D" id="2.40.50.140">
    <property type="entry name" value="Nucleic acid-binding proteins"/>
    <property type="match status" value="1"/>
</dbReference>
<dbReference type="GO" id="GO:0003697">
    <property type="term" value="F:single-stranded DNA binding"/>
    <property type="evidence" value="ECO:0007669"/>
    <property type="project" value="UniProtKB-UniRule"/>
</dbReference>
<dbReference type="RefSeq" id="WP_349245468.1">
    <property type="nucleotide sequence ID" value="NZ_JASCXX010000016.1"/>
</dbReference>
<dbReference type="Pfam" id="PF00436">
    <property type="entry name" value="SSB"/>
    <property type="match status" value="1"/>
</dbReference>
<evidence type="ECO:0000256" key="4">
    <source>
        <dbReference type="SAM" id="MobiDB-lite"/>
    </source>
</evidence>
<dbReference type="PANTHER" id="PTHR10302:SF27">
    <property type="entry name" value="SINGLE-STRANDED DNA-BINDING PROTEIN"/>
    <property type="match status" value="1"/>
</dbReference>
<dbReference type="CDD" id="cd04496">
    <property type="entry name" value="SSB_OBF"/>
    <property type="match status" value="1"/>
</dbReference>
<proteinExistence type="inferred from homology"/>
<feature type="region of interest" description="Disordered" evidence="4">
    <location>
        <begin position="110"/>
        <end position="150"/>
    </location>
</feature>
<evidence type="ECO:0000256" key="2">
    <source>
        <dbReference type="HAMAP-Rule" id="MF_00984"/>
    </source>
</evidence>
<reference evidence="5" key="1">
    <citation type="submission" date="2023-05" db="EMBL/GenBank/DDBJ databases">
        <title>Anaerotaeda fermentans gen. nov., sp. nov., a novel anaerobic planctomycete of the new family within the order Sedimentisphaerales isolated from Taman Peninsula, Russia.</title>
        <authorList>
            <person name="Khomyakova M.A."/>
            <person name="Merkel A.Y."/>
            <person name="Slobodkin A.I."/>
        </authorList>
    </citation>
    <scope>NUCLEOTIDE SEQUENCE</scope>
    <source>
        <strain evidence="5">M17dextr</strain>
    </source>
</reference>
<dbReference type="GO" id="GO:0009295">
    <property type="term" value="C:nucleoid"/>
    <property type="evidence" value="ECO:0007669"/>
    <property type="project" value="TreeGrafter"/>
</dbReference>
<dbReference type="InterPro" id="IPR011344">
    <property type="entry name" value="ssDNA-bd"/>
</dbReference>
<gene>
    <name evidence="5" type="primary">ssb</name>
    <name evidence="5" type="ORF">QJ522_13455</name>
</gene>
<dbReference type="InterPro" id="IPR012340">
    <property type="entry name" value="NA-bd_OB-fold"/>
</dbReference>
<evidence type="ECO:0000313" key="6">
    <source>
        <dbReference type="Proteomes" id="UP001431776"/>
    </source>
</evidence>
<dbReference type="GO" id="GO:0006260">
    <property type="term" value="P:DNA replication"/>
    <property type="evidence" value="ECO:0007669"/>
    <property type="project" value="UniProtKB-UniRule"/>
</dbReference>
<accession>A0AAW6U0N1</accession>
<keyword evidence="1 2" id="KW-0238">DNA-binding</keyword>
<dbReference type="SUPFAM" id="SSF50249">
    <property type="entry name" value="Nucleic acid-binding proteins"/>
    <property type="match status" value="1"/>
</dbReference>
<keyword evidence="2" id="KW-0233">DNA recombination</keyword>
<dbReference type="AlphaFoldDB" id="A0AAW6U0N1"/>
<dbReference type="HAMAP" id="MF_00984">
    <property type="entry name" value="SSB"/>
    <property type="match status" value="1"/>
</dbReference>
<sequence>MASFNKVLLMGNLTRDPQLSYTPSQTAVVDFGVATNRKWTAQDGGQRDETCFVDCRAFGRMAENINKFFSKGKPIFLEGRLTYDSWTAQDGTKKSRLRITVENFQFLPGTGGGAGGAGGGPGHAEQGYGGDQGVSQARSFDQPGDDEIPF</sequence>
<dbReference type="EMBL" id="JASCXX010000016">
    <property type="protein sequence ID" value="MDI6450059.1"/>
    <property type="molecule type" value="Genomic_DNA"/>
</dbReference>
<dbReference type="InterPro" id="IPR000424">
    <property type="entry name" value="Primosome_PriB/ssb"/>
</dbReference>
<dbReference type="GO" id="GO:0006310">
    <property type="term" value="P:DNA recombination"/>
    <property type="evidence" value="ECO:0007669"/>
    <property type="project" value="UniProtKB-UniRule"/>
</dbReference>
<keyword evidence="2" id="KW-0235">DNA replication</keyword>
<dbReference type="PROSITE" id="PS50935">
    <property type="entry name" value="SSB"/>
    <property type="match status" value="1"/>
</dbReference>
<evidence type="ECO:0000313" key="5">
    <source>
        <dbReference type="EMBL" id="MDI6450059.1"/>
    </source>
</evidence>
<comment type="function">
    <text evidence="2">Plays an important role in DNA replication, recombination and repair. Binds to ssDNA and to an array of partner proteins to recruit them to their sites of action during DNA metabolism.</text>
</comment>
<dbReference type="NCBIfam" id="TIGR00621">
    <property type="entry name" value="ssb"/>
    <property type="match status" value="1"/>
</dbReference>
<comment type="caution">
    <text evidence="2">Lacks conserved residue(s) required for the propagation of feature annotation.</text>
</comment>
<comment type="caution">
    <text evidence="5">The sequence shown here is derived from an EMBL/GenBank/DDBJ whole genome shotgun (WGS) entry which is preliminary data.</text>
</comment>
<keyword evidence="6" id="KW-1185">Reference proteome</keyword>
<dbReference type="PANTHER" id="PTHR10302">
    <property type="entry name" value="SINGLE-STRANDED DNA-BINDING PROTEIN"/>
    <property type="match status" value="1"/>
</dbReference>